<dbReference type="Pfam" id="PF00154">
    <property type="entry name" value="RecA_N"/>
    <property type="match status" value="1"/>
</dbReference>
<protein>
    <recommendedName>
        <fullName evidence="1">RecA-like N-terminal domain-containing protein</fullName>
    </recommendedName>
</protein>
<dbReference type="Gene3D" id="3.40.50.300">
    <property type="entry name" value="P-loop containing nucleotide triphosphate hydrolases"/>
    <property type="match status" value="1"/>
</dbReference>
<dbReference type="InterPro" id="IPR027417">
    <property type="entry name" value="P-loop_NTPase"/>
</dbReference>
<accession>A0ABM7X3W8</accession>
<sequence>MESRERHVVLAELRDAIRKIERRPSRRDGCVACGRPEIDRVLPGGGFPRGALTELAGGPASGKTAVVLSLFSALGAEDLFAWIDSRGELYPPAAAALGVDLGRLLLVRPTAGPTAADPERSLAAVLWAAEALLASGAFAAVAVDAPAGRLARGADAVARRLQGAAEKGGAVGLWLAGPGAAIRIPAALRLELSTDAGRIVASRTFGVPADGVERFVRRAGGGGHAA</sequence>
<feature type="domain" description="RecA-like N-terminal" evidence="1">
    <location>
        <begin position="27"/>
        <end position="145"/>
    </location>
</feature>
<gene>
    <name evidence="2" type="ORF">AMOR_54600</name>
</gene>
<dbReference type="Proteomes" id="UP001162891">
    <property type="component" value="Chromosome"/>
</dbReference>
<dbReference type="InterPro" id="IPR049428">
    <property type="entry name" value="RecA-like_N"/>
</dbReference>
<proteinExistence type="predicted"/>
<reference evidence="3" key="1">
    <citation type="journal article" date="2022" name="Int. J. Syst. Evol. Microbiol.">
        <title>Anaeromyxobacter oryzae sp. nov., Anaeromyxobacter diazotrophicus sp. nov. and Anaeromyxobacter paludicola sp. nov., isolated from paddy soils.</title>
        <authorList>
            <person name="Itoh H."/>
            <person name="Xu Z."/>
            <person name="Mise K."/>
            <person name="Masuda Y."/>
            <person name="Ushijima N."/>
            <person name="Hayakawa C."/>
            <person name="Shiratori Y."/>
            <person name="Senoo K."/>
        </authorList>
    </citation>
    <scope>NUCLEOTIDE SEQUENCE [LARGE SCALE GENOMIC DNA]</scope>
    <source>
        <strain evidence="3">Red232</strain>
    </source>
</reference>
<organism evidence="2 3">
    <name type="scientific">Anaeromyxobacter oryzae</name>
    <dbReference type="NCBI Taxonomy" id="2918170"/>
    <lineage>
        <taxon>Bacteria</taxon>
        <taxon>Pseudomonadati</taxon>
        <taxon>Myxococcota</taxon>
        <taxon>Myxococcia</taxon>
        <taxon>Myxococcales</taxon>
        <taxon>Cystobacterineae</taxon>
        <taxon>Anaeromyxobacteraceae</taxon>
        <taxon>Anaeromyxobacter</taxon>
    </lineage>
</organism>
<keyword evidence="3" id="KW-1185">Reference proteome</keyword>
<dbReference type="RefSeq" id="WP_248356438.1">
    <property type="nucleotide sequence ID" value="NZ_AP025591.1"/>
</dbReference>
<dbReference type="EMBL" id="AP025591">
    <property type="protein sequence ID" value="BDG06464.1"/>
    <property type="molecule type" value="Genomic_DNA"/>
</dbReference>
<name>A0ABM7X3W8_9BACT</name>
<dbReference type="SUPFAM" id="SSF52540">
    <property type="entry name" value="P-loop containing nucleoside triphosphate hydrolases"/>
    <property type="match status" value="1"/>
</dbReference>
<evidence type="ECO:0000313" key="2">
    <source>
        <dbReference type="EMBL" id="BDG06464.1"/>
    </source>
</evidence>
<evidence type="ECO:0000313" key="3">
    <source>
        <dbReference type="Proteomes" id="UP001162891"/>
    </source>
</evidence>
<evidence type="ECO:0000259" key="1">
    <source>
        <dbReference type="Pfam" id="PF00154"/>
    </source>
</evidence>